<dbReference type="EMBL" id="CADCWG010000303">
    <property type="protein sequence ID" value="CAA9575842.1"/>
    <property type="molecule type" value="Genomic_DNA"/>
</dbReference>
<dbReference type="AlphaFoldDB" id="A0A6J4VFM2"/>
<feature type="compositionally biased region" description="Basic residues" evidence="1">
    <location>
        <begin position="90"/>
        <end position="103"/>
    </location>
</feature>
<protein>
    <submittedName>
        <fullName evidence="2">Uncharacterized protein</fullName>
    </submittedName>
</protein>
<accession>A0A6J4VFM2</accession>
<reference evidence="2" key="1">
    <citation type="submission" date="2020-02" db="EMBL/GenBank/DDBJ databases">
        <authorList>
            <person name="Meier V. D."/>
        </authorList>
    </citation>
    <scope>NUCLEOTIDE SEQUENCE</scope>
    <source>
        <strain evidence="2">AVDCRST_MAG49</strain>
    </source>
</reference>
<proteinExistence type="predicted"/>
<feature type="region of interest" description="Disordered" evidence="1">
    <location>
        <begin position="1"/>
        <end position="110"/>
    </location>
</feature>
<name>A0A6J4VFM2_9BACT</name>
<evidence type="ECO:0000313" key="2">
    <source>
        <dbReference type="EMBL" id="CAA9575842.1"/>
    </source>
</evidence>
<gene>
    <name evidence="2" type="ORF">AVDCRST_MAG49-4207</name>
</gene>
<feature type="compositionally biased region" description="Basic and acidic residues" evidence="1">
    <location>
        <begin position="27"/>
        <end position="36"/>
    </location>
</feature>
<sequence>MAAGRWISRVRASGRSVPPAPRRPRRASIDDREARAPGRGGVAARWILRDRARRTGSRRRPTDERPLGPVAETRSACRALMLSTGDRHRNWSSRRSPGRRRRRDGAAGGS</sequence>
<organism evidence="2">
    <name type="scientific">uncultured Thermomicrobiales bacterium</name>
    <dbReference type="NCBI Taxonomy" id="1645740"/>
    <lineage>
        <taxon>Bacteria</taxon>
        <taxon>Pseudomonadati</taxon>
        <taxon>Thermomicrobiota</taxon>
        <taxon>Thermomicrobia</taxon>
        <taxon>Thermomicrobiales</taxon>
        <taxon>environmental samples</taxon>
    </lineage>
</organism>
<evidence type="ECO:0000256" key="1">
    <source>
        <dbReference type="SAM" id="MobiDB-lite"/>
    </source>
</evidence>